<dbReference type="Proteomes" id="UP000828924">
    <property type="component" value="Chromosome"/>
</dbReference>
<reference evidence="1 2" key="1">
    <citation type="submission" date="2021-03" db="EMBL/GenBank/DDBJ databases">
        <title>Complete genome of Streptomyces formicae strain 1H-GS9 (DSM 100524).</title>
        <authorList>
            <person name="Atanasov K.E."/>
            <person name="Altabella T."/>
            <person name="Ferrer A."/>
        </authorList>
    </citation>
    <scope>NUCLEOTIDE SEQUENCE [LARGE SCALE GENOMIC DNA]</scope>
    <source>
        <strain evidence="1 2">1H-GS9</strain>
    </source>
</reference>
<protein>
    <submittedName>
        <fullName evidence="1">Uncharacterized protein</fullName>
    </submittedName>
</protein>
<evidence type="ECO:0000313" key="1">
    <source>
        <dbReference type="EMBL" id="UNM13301.1"/>
    </source>
</evidence>
<evidence type="ECO:0000313" key="2">
    <source>
        <dbReference type="Proteomes" id="UP000828924"/>
    </source>
</evidence>
<dbReference type="Gene3D" id="3.90.176.10">
    <property type="entry name" value="Toxin ADP-ribosyltransferase, Chain A, domain 1"/>
    <property type="match status" value="1"/>
</dbReference>
<name>A0ABY3WNY9_9ACTN</name>
<dbReference type="RefSeq" id="WP_242332071.1">
    <property type="nucleotide sequence ID" value="NZ_CP071872.1"/>
</dbReference>
<accession>A0ABY3WNY9</accession>
<keyword evidence="2" id="KW-1185">Reference proteome</keyword>
<proteinExistence type="predicted"/>
<dbReference type="EMBL" id="CP071872">
    <property type="protein sequence ID" value="UNM13301.1"/>
    <property type="molecule type" value="Genomic_DNA"/>
</dbReference>
<sequence length="873" mass="96977">MTTLTPEPPFDYEAYYSAWQKKNADSPWQIRAKTWETNLGVELAEQESVKEAARRTIRRLHEVLTWDLENTQKNLSSTERKKKAADAFFLSKPKDAKSAGQIKIDEENALQGIDYFIDEDSKASVREMMTALFNAAYFGQNVGGGEGVSLKSTIQRIYFTGDGNACDLASRLKLNHRHLEPYTNYLKNNAKLVNLRSKFSKGFEKDIYAVGSLANYGSHFWEYASSQICRQFGGRGAPSDTFPSDYLRLGPGIGLSEEEREFQNSVLVIPEIDGLSYKEVKSDIELTDLELRAVLQEKQAIQVQNAYSYGPNGKTFLKYYTIIEPAKIIHHNVRSWDLDSAAAYGPEYPLPWVEGFKNASLLKGPWYVNNCLRRGYPLVAGLSGTAARMFCTFAWINVPETPAIDFVKALLAWMLPVRDHSVYEILKAVHIAMLDPKDAGTWSCENFVLRKRKERLLVSGRENGQLDELTVLLKKGAKEAYQGISERLGTKSPTPHPKQDLADLLTTWAESRDKAAVDHKPLPSPPLSALTVDEASLVLAMAKYLPLVTTPGTHPDQGVVRSKLPVKEAGAFFNGSFKGSGGLTRYYWMKEWLDSLHVAGKDIVSAQPWETLATVCGVYVYSSGSFTLLNAADKVAPKSRAKAIRDTAIATAEKDLNRATPTSKHDDMPVVITDPKQLGASWEKALGDAREANKDGSTEAAKKQAKQSRKQLIAAIKAYDWRPLDEQLKMCSDAATTLGGVNFPVIAAGTQVYRGTYKPKVSFSPTAVSKKYVTSKITSTSRKYDIAERFAHEHSGYRFKTPVLDTITFPDHGEATGLYAEIYGLSRVPSEAEVIIFGGVTLTRTSEPKNDIATYNGDVFTCIEVSHLLPQKR</sequence>
<gene>
    <name evidence="1" type="ORF">J4032_18995</name>
</gene>
<organism evidence="1 2">
    <name type="scientific">Streptomyces formicae</name>
    <dbReference type="NCBI Taxonomy" id="1616117"/>
    <lineage>
        <taxon>Bacteria</taxon>
        <taxon>Bacillati</taxon>
        <taxon>Actinomycetota</taxon>
        <taxon>Actinomycetes</taxon>
        <taxon>Kitasatosporales</taxon>
        <taxon>Streptomycetaceae</taxon>
        <taxon>Streptomyces</taxon>
    </lineage>
</organism>